<organism evidence="2 3">
    <name type="scientific">Cicer arietinum</name>
    <name type="common">Chickpea</name>
    <name type="synonym">Garbanzo</name>
    <dbReference type="NCBI Taxonomy" id="3827"/>
    <lineage>
        <taxon>Eukaryota</taxon>
        <taxon>Viridiplantae</taxon>
        <taxon>Streptophyta</taxon>
        <taxon>Embryophyta</taxon>
        <taxon>Tracheophyta</taxon>
        <taxon>Spermatophyta</taxon>
        <taxon>Magnoliopsida</taxon>
        <taxon>eudicotyledons</taxon>
        <taxon>Gunneridae</taxon>
        <taxon>Pentapetalae</taxon>
        <taxon>rosids</taxon>
        <taxon>fabids</taxon>
        <taxon>Fabales</taxon>
        <taxon>Fabaceae</taxon>
        <taxon>Papilionoideae</taxon>
        <taxon>50 kb inversion clade</taxon>
        <taxon>NPAAA clade</taxon>
        <taxon>Hologalegina</taxon>
        <taxon>IRL clade</taxon>
        <taxon>Cicereae</taxon>
        <taxon>Cicer</taxon>
    </lineage>
</organism>
<evidence type="ECO:0000313" key="2">
    <source>
        <dbReference type="Proteomes" id="UP000087171"/>
    </source>
</evidence>
<dbReference type="AlphaFoldDB" id="A0A1S2YCE1"/>
<dbReference type="eggNOG" id="ENOG502S42P">
    <property type="taxonomic scope" value="Eukaryota"/>
</dbReference>
<name>A0A1S2YCE1_CICAR</name>
<accession>A0A1S2YCE1</accession>
<reference evidence="3" key="2">
    <citation type="submission" date="2025-08" db="UniProtKB">
        <authorList>
            <consortium name="RefSeq"/>
        </authorList>
    </citation>
    <scope>IDENTIFICATION</scope>
    <source>
        <tissue evidence="3">Etiolated seedlings</tissue>
    </source>
</reference>
<evidence type="ECO:0000313" key="3">
    <source>
        <dbReference type="RefSeq" id="XP_004502280.1"/>
    </source>
</evidence>
<dbReference type="PaxDb" id="3827-XP_004502280.1"/>
<dbReference type="OrthoDB" id="782808at2759"/>
<dbReference type="Proteomes" id="UP000087171">
    <property type="component" value="Chromosome Ca5"/>
</dbReference>
<gene>
    <name evidence="3" type="primary">LOC101503749</name>
</gene>
<reference evidence="2" key="1">
    <citation type="journal article" date="2013" name="Nat. Biotechnol.">
        <title>Draft genome sequence of chickpea (Cicer arietinum) provides a resource for trait improvement.</title>
        <authorList>
            <person name="Varshney R.K."/>
            <person name="Song C."/>
            <person name="Saxena R.K."/>
            <person name="Azam S."/>
            <person name="Yu S."/>
            <person name="Sharpe A.G."/>
            <person name="Cannon S."/>
            <person name="Baek J."/>
            <person name="Rosen B.D."/>
            <person name="Tar'an B."/>
            <person name="Millan T."/>
            <person name="Zhang X."/>
            <person name="Ramsay L.D."/>
            <person name="Iwata A."/>
            <person name="Wang Y."/>
            <person name="Nelson W."/>
            <person name="Farmer A.D."/>
            <person name="Gaur P.M."/>
            <person name="Soderlund C."/>
            <person name="Penmetsa R.V."/>
            <person name="Xu C."/>
            <person name="Bharti A.K."/>
            <person name="He W."/>
            <person name="Winter P."/>
            <person name="Zhao S."/>
            <person name="Hane J.K."/>
            <person name="Carrasquilla-Garcia N."/>
            <person name="Condie J.A."/>
            <person name="Upadhyaya H.D."/>
            <person name="Luo M.C."/>
            <person name="Thudi M."/>
            <person name="Gowda C.L."/>
            <person name="Singh N.P."/>
            <person name="Lichtenzveig J."/>
            <person name="Gali K.K."/>
            <person name="Rubio J."/>
            <person name="Nadarajan N."/>
            <person name="Dolezel J."/>
            <person name="Bansal K.C."/>
            <person name="Xu X."/>
            <person name="Edwards D."/>
            <person name="Zhang G."/>
            <person name="Kahl G."/>
            <person name="Gil J."/>
            <person name="Singh K.B."/>
            <person name="Datta S.K."/>
            <person name="Jackson S.A."/>
            <person name="Wang J."/>
            <person name="Cook D.R."/>
        </authorList>
    </citation>
    <scope>NUCLEOTIDE SEQUENCE [LARGE SCALE GENOMIC DNA]</scope>
    <source>
        <strain evidence="2">cv. CDC Frontier</strain>
    </source>
</reference>
<feature type="region of interest" description="Disordered" evidence="1">
    <location>
        <begin position="56"/>
        <end position="97"/>
    </location>
</feature>
<dbReference type="RefSeq" id="XP_004502280.1">
    <property type="nucleotide sequence ID" value="XM_004502223.3"/>
</dbReference>
<evidence type="ECO:0000256" key="1">
    <source>
        <dbReference type="SAM" id="MobiDB-lite"/>
    </source>
</evidence>
<dbReference type="PANTHER" id="PTHR35280:SF1">
    <property type="entry name" value="F17L21.9"/>
    <property type="match status" value="1"/>
</dbReference>
<dbReference type="STRING" id="3827.A0A1S2YCE1"/>
<feature type="region of interest" description="Disordered" evidence="1">
    <location>
        <begin position="168"/>
        <end position="202"/>
    </location>
</feature>
<protein>
    <submittedName>
        <fullName evidence="3">Uncharacterized protein LOC101503749 isoform X1</fullName>
    </submittedName>
</protein>
<dbReference type="KEGG" id="cam:101503749"/>
<proteinExistence type="predicted"/>
<feature type="compositionally biased region" description="Low complexity" evidence="1">
    <location>
        <begin position="67"/>
        <end position="79"/>
    </location>
</feature>
<dbReference type="PANTHER" id="PTHR35280">
    <property type="entry name" value="F17L21.9"/>
    <property type="match status" value="1"/>
</dbReference>
<dbReference type="GeneID" id="101503749"/>
<sequence>MEQHRKLELIDLAIQKLIHNNSDNNNDNSNNHNLKDHEAEYQHALSHLLSVSQQLEMSKRDETVNQSEASSPSEPVASAIEKTESETVDGGGGCRGSENDDEIIKELKKVKKQNFVTHCLLSVMIVLTVAWQLSEVSLVLKVKDGINHPFRSFGNMLKEIVKVSDINGQDADDKENNESPSLPSLKIPDMTINMDVPNSGKE</sequence>
<keyword evidence="2" id="KW-1185">Reference proteome</keyword>